<dbReference type="Proteomes" id="UP001416858">
    <property type="component" value="Unassembled WGS sequence"/>
</dbReference>
<name>A0ABP9VJL3_9BACT</name>
<dbReference type="Pfam" id="PF24740">
    <property type="entry name" value="DUF7691"/>
    <property type="match status" value="1"/>
</dbReference>
<organism evidence="2 3">
    <name type="scientific">Novipirellula caenicola</name>
    <dbReference type="NCBI Taxonomy" id="1536901"/>
    <lineage>
        <taxon>Bacteria</taxon>
        <taxon>Pseudomonadati</taxon>
        <taxon>Planctomycetota</taxon>
        <taxon>Planctomycetia</taxon>
        <taxon>Pirellulales</taxon>
        <taxon>Pirellulaceae</taxon>
        <taxon>Novipirellula</taxon>
    </lineage>
</organism>
<evidence type="ECO:0000313" key="3">
    <source>
        <dbReference type="Proteomes" id="UP001416858"/>
    </source>
</evidence>
<sequence length="197" mass="22139">MGYSHNFFAIDIERLQSVHGSKDHDLLRKVLKDHADDVEDNDAFFEEEIEEGEMPNTATALRQIFEGEIQSNVEGAMYGYALQMIADQMGQLVEGGEYGVGAVRDQPFHSLLLQSGVPISIPLPSDFPEIGFLSRDQISDELQRARNYKHNLGPDSTLTPYQQRMAESEEIIDDVHAYIETLEKAQAIGLGLISFRH</sequence>
<keyword evidence="3" id="KW-1185">Reference proteome</keyword>
<feature type="domain" description="DUF7691" evidence="1">
    <location>
        <begin position="1"/>
        <end position="197"/>
    </location>
</feature>
<proteinExistence type="predicted"/>
<evidence type="ECO:0000259" key="1">
    <source>
        <dbReference type="Pfam" id="PF24740"/>
    </source>
</evidence>
<evidence type="ECO:0000313" key="2">
    <source>
        <dbReference type="EMBL" id="GAA5505393.1"/>
    </source>
</evidence>
<dbReference type="EMBL" id="BAABRO010000001">
    <property type="protein sequence ID" value="GAA5505393.1"/>
    <property type="molecule type" value="Genomic_DNA"/>
</dbReference>
<protein>
    <recommendedName>
        <fullName evidence="1">DUF7691 domain-containing protein</fullName>
    </recommendedName>
</protein>
<reference evidence="2 3" key="1">
    <citation type="submission" date="2024-02" db="EMBL/GenBank/DDBJ databases">
        <title>Rhodopirellula caenicola NBRC 110016.</title>
        <authorList>
            <person name="Ichikawa N."/>
            <person name="Katano-Makiyama Y."/>
            <person name="Hidaka K."/>
        </authorList>
    </citation>
    <scope>NUCLEOTIDE SEQUENCE [LARGE SCALE GENOMIC DNA]</scope>
    <source>
        <strain evidence="2 3">NBRC 110016</strain>
    </source>
</reference>
<gene>
    <name evidence="2" type="ORF">Rcae01_00838</name>
</gene>
<dbReference type="InterPro" id="IPR056108">
    <property type="entry name" value="DUF7691"/>
</dbReference>
<comment type="caution">
    <text evidence="2">The sequence shown here is derived from an EMBL/GenBank/DDBJ whole genome shotgun (WGS) entry which is preliminary data.</text>
</comment>
<accession>A0ABP9VJL3</accession>